<evidence type="ECO:0000313" key="1">
    <source>
        <dbReference type="EMBL" id="KAF1840622.1"/>
    </source>
</evidence>
<evidence type="ECO:0000313" key="2">
    <source>
        <dbReference type="Proteomes" id="UP000800039"/>
    </source>
</evidence>
<name>A0A9P4L3T1_9PLEO</name>
<protein>
    <submittedName>
        <fullName evidence="1">Uncharacterized protein</fullName>
    </submittedName>
</protein>
<sequence>TLRNQRESPLLRLPGEIRNRIYDYAFSGHIVHVLGPSREYPMYRATDWQPTGYSLSTLNNTTTLCRQIRSETVLLPLERNEFMLPPLLLSYLLSTLAPQQLHAITTVRLFSACW</sequence>
<feature type="non-terminal residue" evidence="1">
    <location>
        <position position="1"/>
    </location>
</feature>
<keyword evidence="2" id="KW-1185">Reference proteome</keyword>
<comment type="caution">
    <text evidence="1">The sequence shown here is derived from an EMBL/GenBank/DDBJ whole genome shotgun (WGS) entry which is preliminary data.</text>
</comment>
<reference evidence="1" key="1">
    <citation type="submission" date="2020-01" db="EMBL/GenBank/DDBJ databases">
        <authorList>
            <consortium name="DOE Joint Genome Institute"/>
            <person name="Haridas S."/>
            <person name="Albert R."/>
            <person name="Binder M."/>
            <person name="Bloem J."/>
            <person name="Labutti K."/>
            <person name="Salamov A."/>
            <person name="Andreopoulos B."/>
            <person name="Baker S.E."/>
            <person name="Barry K."/>
            <person name="Bills G."/>
            <person name="Bluhm B.H."/>
            <person name="Cannon C."/>
            <person name="Castanera R."/>
            <person name="Culley D.E."/>
            <person name="Daum C."/>
            <person name="Ezra D."/>
            <person name="Gonzalez J.B."/>
            <person name="Henrissat B."/>
            <person name="Kuo A."/>
            <person name="Liang C."/>
            <person name="Lipzen A."/>
            <person name="Lutzoni F."/>
            <person name="Magnuson J."/>
            <person name="Mondo S."/>
            <person name="Nolan M."/>
            <person name="Ohm R."/>
            <person name="Pangilinan J."/>
            <person name="Park H.-J."/>
            <person name="Ramirez L."/>
            <person name="Alfaro M."/>
            <person name="Sun H."/>
            <person name="Tritt A."/>
            <person name="Yoshinaga Y."/>
            <person name="Zwiers L.-H."/>
            <person name="Turgeon B.G."/>
            <person name="Goodwin S.B."/>
            <person name="Spatafora J.W."/>
            <person name="Crous P.W."/>
            <person name="Grigoriev I.V."/>
        </authorList>
    </citation>
    <scope>NUCLEOTIDE SEQUENCE</scope>
    <source>
        <strain evidence="1">CBS 394.84</strain>
    </source>
</reference>
<gene>
    <name evidence="1" type="ORF">K460DRAFT_259121</name>
</gene>
<proteinExistence type="predicted"/>
<dbReference type="EMBL" id="ML976620">
    <property type="protein sequence ID" value="KAF1840622.1"/>
    <property type="molecule type" value="Genomic_DNA"/>
</dbReference>
<organism evidence="1 2">
    <name type="scientific">Cucurbitaria berberidis CBS 394.84</name>
    <dbReference type="NCBI Taxonomy" id="1168544"/>
    <lineage>
        <taxon>Eukaryota</taxon>
        <taxon>Fungi</taxon>
        <taxon>Dikarya</taxon>
        <taxon>Ascomycota</taxon>
        <taxon>Pezizomycotina</taxon>
        <taxon>Dothideomycetes</taxon>
        <taxon>Pleosporomycetidae</taxon>
        <taxon>Pleosporales</taxon>
        <taxon>Pleosporineae</taxon>
        <taxon>Cucurbitariaceae</taxon>
        <taxon>Cucurbitaria</taxon>
    </lineage>
</organism>
<dbReference type="RefSeq" id="XP_040783185.1">
    <property type="nucleotide sequence ID" value="XM_040927448.1"/>
</dbReference>
<dbReference type="PANTHER" id="PTHR38790">
    <property type="entry name" value="2EXR DOMAIN-CONTAINING PROTEIN-RELATED"/>
    <property type="match status" value="1"/>
</dbReference>
<dbReference type="GeneID" id="63844701"/>
<feature type="non-terminal residue" evidence="1">
    <location>
        <position position="114"/>
    </location>
</feature>
<dbReference type="OrthoDB" id="5413827at2759"/>
<dbReference type="PANTHER" id="PTHR38790:SF4">
    <property type="entry name" value="2EXR DOMAIN-CONTAINING PROTEIN"/>
    <property type="match status" value="1"/>
</dbReference>
<accession>A0A9P4L3T1</accession>
<dbReference type="AlphaFoldDB" id="A0A9P4L3T1"/>
<dbReference type="Proteomes" id="UP000800039">
    <property type="component" value="Unassembled WGS sequence"/>
</dbReference>